<evidence type="ECO:0000313" key="7">
    <source>
        <dbReference type="EMBL" id="CAK8993403.1"/>
    </source>
</evidence>
<dbReference type="InterPro" id="IPR016024">
    <property type="entry name" value="ARM-type_fold"/>
</dbReference>
<dbReference type="NCBIfam" id="TIGR02603">
    <property type="entry name" value="CxxCH_TIGR02603"/>
    <property type="match status" value="1"/>
</dbReference>
<name>A0ABP0HT78_9DINO</name>
<dbReference type="EMBL" id="CAXAMM010001779">
    <property type="protein sequence ID" value="CAK8993403.1"/>
    <property type="molecule type" value="Genomic_DNA"/>
</dbReference>
<evidence type="ECO:0000256" key="4">
    <source>
        <dbReference type="PROSITE-ProRule" id="PRU00433"/>
    </source>
</evidence>
<evidence type="ECO:0000256" key="5">
    <source>
        <dbReference type="SAM" id="Coils"/>
    </source>
</evidence>
<evidence type="ECO:0000256" key="1">
    <source>
        <dbReference type="ARBA" id="ARBA00022617"/>
    </source>
</evidence>
<dbReference type="InterPro" id="IPR011041">
    <property type="entry name" value="Quinoprot_gluc/sorb_DH_b-prop"/>
</dbReference>
<keyword evidence="2 4" id="KW-0479">Metal-binding</keyword>
<dbReference type="InterPro" id="IPR004155">
    <property type="entry name" value="PBS_lyase_HEAT"/>
</dbReference>
<feature type="domain" description="Cytochrome c" evidence="6">
    <location>
        <begin position="802"/>
        <end position="939"/>
    </location>
</feature>
<dbReference type="InterPro" id="IPR011042">
    <property type="entry name" value="6-blade_b-propeller_TolB-like"/>
</dbReference>
<dbReference type="InterPro" id="IPR009056">
    <property type="entry name" value="Cyt_c-like_dom"/>
</dbReference>
<sequence>MLTDRDGDGRFDHATTFADNLTLPMGALWHDGALYVASPPYIWKLRDTDDDGVADERVNLAGQFGYSGNAASVHGCFLGPEGRIYWCDGRHGHEFRDDSGAVIGKGDGSYIFSCWPDGSDLRMHCGGGMDNPVEVDFTETGEMLGTVNILLRNPRVDCLVHWLHGGAYPHHERVLGEFVRTGDLLGPVHEFGHVAVSGMTRYRSGILDRDFRDDLFVSVFNLGQVLRVEVTREGASFRATEHEFLRSTSPDCHPTDVLEDADGSLLVVDTGGWFRIGCPTSQIAKPEIKGGIYRVRRKGMPQFADPRGHAIDWENISPREVSARLAETRPAVVERALAECGRRANAEMIAALRRTLARADSHVRRNAVWGLSRIRRAEATSAILPALEDDASHVRLAACHALAAQPIAAAVQPLIKLLAPAEPPAVRREAATALGRTGQAKEVIPALMTALPNVVDRTEEHAILYALIELGDVDALGPYLAAASPVQRRGALIAISELDDSVLDSKTVLACATADDVPLSRTAIEILSEHPEWAEAGAEVIRQTVRAAEGAELSVGVRNLIGRLAAEAKTAAVIGEVLADSDVENALKVSFLEALQEGGDTPLHSSWEAPIHRALVSNHAALRLAAIQTTAALKSNAFDDVLRTITADESHSAIVRLAALESLQQRRPTLTPTSFAFLLEMLADETAGPLRMRTARLISGSQLSDSQLLELTERLAVAGPLEIHDLILPFKTCRQNDIWERFASVVRVAPGFASLQPTEIEVLWKAAGAEVVALQRLVTELEEQRAAQTARLAELVAQIDGGDPQAGRAVFMSEKAKCSTCHRVKNAGGRIGPDLSRIGRIRQRRDLLEAIVFPSASFVREFQPYQVIDTRGRVLSGLVAREDETSILLQPQTGDPIRLARDDIERIVPAHVSIMPAGLDRLLSREELANLVLDDFEETTGIKVALVGDTEATKSLGLVQRLLRERRHPQCDLFWNNQLLGTVQLAEEGLLVPYESPHSGRFPESARDAQDRWAGFGARMRVWIVNTENMDATEEAIEQRLAGDDLSKMAIAQPMYGTTLSHYSLLWELMGGDALQAWHHSLVERKTIVIPNTVALIQGGRHDAAARLLVDTLLSAETELDLARSPSRQIPLGDVPADAVPGEVRQLAEWAQDAHDLSGLGPARAACLEWLQQEYAR</sequence>
<dbReference type="SMART" id="SM00567">
    <property type="entry name" value="EZ_HEAT"/>
    <property type="match status" value="4"/>
</dbReference>
<dbReference type="PROSITE" id="PS51007">
    <property type="entry name" value="CYTC"/>
    <property type="match status" value="1"/>
</dbReference>
<dbReference type="InterPro" id="IPR036909">
    <property type="entry name" value="Cyt_c-like_dom_sf"/>
</dbReference>
<dbReference type="PANTHER" id="PTHR33546:SF1">
    <property type="entry name" value="LARGE, MULTIFUNCTIONAL SECRETED PROTEIN"/>
    <property type="match status" value="1"/>
</dbReference>
<evidence type="ECO:0000313" key="8">
    <source>
        <dbReference type="Proteomes" id="UP001642464"/>
    </source>
</evidence>
<accession>A0ABP0HT78</accession>
<dbReference type="SUPFAM" id="SSF46626">
    <property type="entry name" value="Cytochrome c"/>
    <property type="match status" value="1"/>
</dbReference>
<dbReference type="InterPro" id="IPR055557">
    <property type="entry name" value="DUF7133"/>
</dbReference>
<proteinExistence type="predicted"/>
<dbReference type="Gene3D" id="3.40.190.10">
    <property type="entry name" value="Periplasmic binding protein-like II"/>
    <property type="match status" value="1"/>
</dbReference>
<dbReference type="SUPFAM" id="SSF48371">
    <property type="entry name" value="ARM repeat"/>
    <property type="match status" value="1"/>
</dbReference>
<feature type="coiled-coil region" evidence="5">
    <location>
        <begin position="771"/>
        <end position="798"/>
    </location>
</feature>
<dbReference type="InterPro" id="IPR013427">
    <property type="entry name" value="Haem-bd_dom_put"/>
</dbReference>
<evidence type="ECO:0000256" key="3">
    <source>
        <dbReference type="ARBA" id="ARBA00023004"/>
    </source>
</evidence>
<dbReference type="Pfam" id="PF13646">
    <property type="entry name" value="HEAT_2"/>
    <property type="match status" value="1"/>
</dbReference>
<dbReference type="SUPFAM" id="SSF50952">
    <property type="entry name" value="Soluble quinoprotein glucose dehydrogenase"/>
    <property type="match status" value="1"/>
</dbReference>
<dbReference type="Gene3D" id="1.10.760.10">
    <property type="entry name" value="Cytochrome c-like domain"/>
    <property type="match status" value="1"/>
</dbReference>
<dbReference type="Pfam" id="PF23500">
    <property type="entry name" value="DUF7133"/>
    <property type="match status" value="1"/>
</dbReference>
<dbReference type="SUPFAM" id="SSF53850">
    <property type="entry name" value="Periplasmic binding protein-like II"/>
    <property type="match status" value="1"/>
</dbReference>
<dbReference type="PANTHER" id="PTHR33546">
    <property type="entry name" value="LARGE, MULTIFUNCTIONAL SECRETED PROTEIN-RELATED"/>
    <property type="match status" value="1"/>
</dbReference>
<keyword evidence="3 4" id="KW-0408">Iron</keyword>
<protein>
    <submittedName>
        <fullName evidence="7">Arylsulfatase</fullName>
    </submittedName>
</protein>
<comment type="caution">
    <text evidence="7">The sequence shown here is derived from an EMBL/GenBank/DDBJ whole genome shotgun (WGS) entry which is preliminary data.</text>
</comment>
<evidence type="ECO:0000256" key="2">
    <source>
        <dbReference type="ARBA" id="ARBA00022723"/>
    </source>
</evidence>
<evidence type="ECO:0000259" key="6">
    <source>
        <dbReference type="PROSITE" id="PS51007"/>
    </source>
</evidence>
<keyword evidence="1 4" id="KW-0349">Heme</keyword>
<dbReference type="InterPro" id="IPR011989">
    <property type="entry name" value="ARM-like"/>
</dbReference>
<dbReference type="Gene3D" id="2.120.10.30">
    <property type="entry name" value="TolB, C-terminal domain"/>
    <property type="match status" value="1"/>
</dbReference>
<organism evidence="7 8">
    <name type="scientific">Durusdinium trenchii</name>
    <dbReference type="NCBI Taxonomy" id="1381693"/>
    <lineage>
        <taxon>Eukaryota</taxon>
        <taxon>Sar</taxon>
        <taxon>Alveolata</taxon>
        <taxon>Dinophyceae</taxon>
        <taxon>Suessiales</taxon>
        <taxon>Symbiodiniaceae</taxon>
        <taxon>Durusdinium</taxon>
    </lineage>
</organism>
<reference evidence="7 8" key="1">
    <citation type="submission" date="2024-02" db="EMBL/GenBank/DDBJ databases">
        <authorList>
            <person name="Chen Y."/>
            <person name="Shah S."/>
            <person name="Dougan E. K."/>
            <person name="Thang M."/>
            <person name="Chan C."/>
        </authorList>
    </citation>
    <scope>NUCLEOTIDE SEQUENCE [LARGE SCALE GENOMIC DNA]</scope>
</reference>
<dbReference type="Gene3D" id="1.25.10.10">
    <property type="entry name" value="Leucine-rich Repeat Variant"/>
    <property type="match status" value="1"/>
</dbReference>
<gene>
    <name evidence="7" type="ORF">SCF082_LOCUS3492</name>
</gene>
<keyword evidence="5" id="KW-0175">Coiled coil</keyword>
<dbReference type="Proteomes" id="UP001642464">
    <property type="component" value="Unassembled WGS sequence"/>
</dbReference>
<keyword evidence="8" id="KW-1185">Reference proteome</keyword>